<dbReference type="EMBL" id="BAAAZC010000019">
    <property type="protein sequence ID" value="GAA3975392.1"/>
    <property type="molecule type" value="Genomic_DNA"/>
</dbReference>
<dbReference type="PANTHER" id="PTHR11927:SF9">
    <property type="entry name" value="L-FUCOSYLTRANSFERASE"/>
    <property type="match status" value="1"/>
</dbReference>
<dbReference type="Pfam" id="PF01531">
    <property type="entry name" value="Glyco_transf_11"/>
    <property type="match status" value="1"/>
</dbReference>
<reference evidence="4" key="1">
    <citation type="journal article" date="2019" name="Int. J. Syst. Evol. Microbiol.">
        <title>The Global Catalogue of Microorganisms (GCM) 10K type strain sequencing project: providing services to taxonomists for standard genome sequencing and annotation.</title>
        <authorList>
            <consortium name="The Broad Institute Genomics Platform"/>
            <consortium name="The Broad Institute Genome Sequencing Center for Infectious Disease"/>
            <person name="Wu L."/>
            <person name="Ma J."/>
        </authorList>
    </citation>
    <scope>NUCLEOTIDE SEQUENCE [LARGE SCALE GENOMIC DNA]</scope>
    <source>
        <strain evidence="4">JCM 16601</strain>
    </source>
</reference>
<evidence type="ECO:0000313" key="4">
    <source>
        <dbReference type="Proteomes" id="UP001500742"/>
    </source>
</evidence>
<proteinExistence type="predicted"/>
<protein>
    <submittedName>
        <fullName evidence="3">Alpha-1,2-fucosyltransferase</fullName>
    </submittedName>
</protein>
<dbReference type="PANTHER" id="PTHR11927">
    <property type="entry name" value="GALACTOSIDE 2-L-FUCOSYLTRANSFERASE"/>
    <property type="match status" value="1"/>
</dbReference>
<evidence type="ECO:0000256" key="2">
    <source>
        <dbReference type="ARBA" id="ARBA00022679"/>
    </source>
</evidence>
<organism evidence="3 4">
    <name type="scientific">Mucilaginibacter dorajii</name>
    <dbReference type="NCBI Taxonomy" id="692994"/>
    <lineage>
        <taxon>Bacteria</taxon>
        <taxon>Pseudomonadati</taxon>
        <taxon>Bacteroidota</taxon>
        <taxon>Sphingobacteriia</taxon>
        <taxon>Sphingobacteriales</taxon>
        <taxon>Sphingobacteriaceae</taxon>
        <taxon>Mucilaginibacter</taxon>
    </lineage>
</organism>
<dbReference type="RefSeq" id="WP_259087613.1">
    <property type="nucleotide sequence ID" value="NZ_BAAAZC010000019.1"/>
</dbReference>
<keyword evidence="2" id="KW-0808">Transferase</keyword>
<evidence type="ECO:0000256" key="1">
    <source>
        <dbReference type="ARBA" id="ARBA00022676"/>
    </source>
</evidence>
<dbReference type="CDD" id="cd11301">
    <property type="entry name" value="Fut1_Fut2_like"/>
    <property type="match status" value="1"/>
</dbReference>
<sequence>MIGVKLQGRLGNQLFQFAFGYATAKKLNTSCFFDQADQKQVIQNYFELPYNRSFFLDDRIFGISGYRNFFSYRLRNFYYRLIHKYFIFNKVEFKVEEQFDQVAALNKDKTLFEGYFQSERYFTGYEDAIRKHFNVKADFRKRYHQKYDTLFANKTIVTVHIRQDDYKNLGHLNLGSDDLSLPISYYKNIIARISSTNTLFVFISDDVDLVKKEFDYLPYKLISEDDMINDFQHLLNADICVIANSTFSWWGAWLNQKPEKKIYAPKYFLGHHIQKTWPPEIYPDGWQLLDVNNNGQQWTTMDNNG</sequence>
<keyword evidence="4" id="KW-1185">Reference proteome</keyword>
<evidence type="ECO:0000313" key="3">
    <source>
        <dbReference type="EMBL" id="GAA3975392.1"/>
    </source>
</evidence>
<accession>A0ABP7Q2V2</accession>
<comment type="caution">
    <text evidence="3">The sequence shown here is derived from an EMBL/GenBank/DDBJ whole genome shotgun (WGS) entry which is preliminary data.</text>
</comment>
<dbReference type="InterPro" id="IPR002516">
    <property type="entry name" value="Glyco_trans_11"/>
</dbReference>
<gene>
    <name evidence="3" type="ORF">GCM10022210_27320</name>
</gene>
<dbReference type="Proteomes" id="UP001500742">
    <property type="component" value="Unassembled WGS sequence"/>
</dbReference>
<keyword evidence="1" id="KW-0328">Glycosyltransferase</keyword>
<name>A0ABP7Q2V2_9SPHI</name>